<evidence type="ECO:0000313" key="10">
    <source>
        <dbReference type="RefSeq" id="XP_027200705.1"/>
    </source>
</evidence>
<dbReference type="Proteomes" id="UP000515146">
    <property type="component" value="Unplaced"/>
</dbReference>
<keyword evidence="9" id="KW-1185">Reference proteome</keyword>
<evidence type="ECO:0000256" key="5">
    <source>
        <dbReference type="ARBA" id="ARBA00022553"/>
    </source>
</evidence>
<reference evidence="10" key="1">
    <citation type="submission" date="2025-08" db="UniProtKB">
        <authorList>
            <consortium name="RefSeq"/>
        </authorList>
    </citation>
    <scope>IDENTIFICATION</scope>
    <source>
        <strain evidence="10">Airmid</strain>
    </source>
</reference>
<feature type="region of interest" description="Disordered" evidence="8">
    <location>
        <begin position="45"/>
        <end position="77"/>
    </location>
</feature>
<feature type="compositionally biased region" description="Basic and acidic residues" evidence="8">
    <location>
        <begin position="1"/>
        <end position="13"/>
    </location>
</feature>
<evidence type="ECO:0000256" key="7">
    <source>
        <dbReference type="ARBA" id="ARBA00064351"/>
    </source>
</evidence>
<feature type="region of interest" description="Disordered" evidence="8">
    <location>
        <begin position="605"/>
        <end position="681"/>
    </location>
</feature>
<dbReference type="GO" id="GO:0005829">
    <property type="term" value="C:cytosol"/>
    <property type="evidence" value="ECO:0007669"/>
    <property type="project" value="TreeGrafter"/>
</dbReference>
<dbReference type="Pfam" id="PF01603">
    <property type="entry name" value="B56"/>
    <property type="match status" value="1"/>
</dbReference>
<evidence type="ECO:0000256" key="6">
    <source>
        <dbReference type="ARBA" id="ARBA00023242"/>
    </source>
</evidence>
<dbReference type="OrthoDB" id="10264446at2759"/>
<comment type="subunit">
    <text evidence="7">PP2A consists of a common heterodimeric core enzyme, composed of a 36 kDa catalytic subunit (subunit C) and a 65 kDa constant regulatory subunit (PR65 or subunit A), that associates with a variety of regulatory subunits. Proteins that associate with the core dimer include three families of regulatory subunits B (the R2/B/PR55/B55, R3/B''/PR72/PR130/PR59 and R5/B'/B56 families), the 48 kDa variable regulatory subunit, viral proteins, and cell signaling molecules.</text>
</comment>
<dbReference type="GO" id="GO:0051754">
    <property type="term" value="P:meiotic sister chromatid cohesion, centromeric"/>
    <property type="evidence" value="ECO:0007669"/>
    <property type="project" value="UniProtKB-ARBA"/>
</dbReference>
<feature type="compositionally biased region" description="Polar residues" evidence="8">
    <location>
        <begin position="555"/>
        <end position="565"/>
    </location>
</feature>
<dbReference type="GO" id="GO:0000159">
    <property type="term" value="C:protein phosphatase type 2A complex"/>
    <property type="evidence" value="ECO:0007669"/>
    <property type="project" value="InterPro"/>
</dbReference>
<keyword evidence="6" id="KW-0539">Nucleus</keyword>
<comment type="similarity">
    <text evidence="3">Belongs to the phosphatase 2A regulatory subunit B56 family.</text>
</comment>
<evidence type="ECO:0000256" key="2">
    <source>
        <dbReference type="ARBA" id="ARBA00004496"/>
    </source>
</evidence>
<dbReference type="Gene3D" id="1.25.10.10">
    <property type="entry name" value="Leucine-rich Repeat Variant"/>
    <property type="match status" value="1"/>
</dbReference>
<dbReference type="GO" id="GO:1901990">
    <property type="term" value="P:regulation of mitotic cell cycle phase transition"/>
    <property type="evidence" value="ECO:0007669"/>
    <property type="project" value="UniProtKB-ARBA"/>
</dbReference>
<evidence type="ECO:0000313" key="9">
    <source>
        <dbReference type="Proteomes" id="UP000515146"/>
    </source>
</evidence>
<dbReference type="SUPFAM" id="SSF48371">
    <property type="entry name" value="ARM repeat"/>
    <property type="match status" value="1"/>
</dbReference>
<dbReference type="InterPro" id="IPR011989">
    <property type="entry name" value="ARM-like"/>
</dbReference>
<dbReference type="RefSeq" id="XP_027200705.1">
    <property type="nucleotide sequence ID" value="XM_027344904.1"/>
</dbReference>
<gene>
    <name evidence="10" type="primary">LOC113794768</name>
</gene>
<dbReference type="GO" id="GO:0035556">
    <property type="term" value="P:intracellular signal transduction"/>
    <property type="evidence" value="ECO:0007669"/>
    <property type="project" value="UniProtKB-ARBA"/>
</dbReference>
<proteinExistence type="inferred from homology"/>
<comment type="subcellular location">
    <subcellularLocation>
        <location evidence="2">Cytoplasm</location>
    </subcellularLocation>
    <subcellularLocation>
        <location evidence="1">Nucleus</location>
    </subcellularLocation>
</comment>
<dbReference type="FunFam" id="1.25.10.10:FF:000016">
    <property type="entry name" value="Serine/threonine-protein phosphatase 2A 56 kDa regulatory subunit"/>
    <property type="match status" value="1"/>
</dbReference>
<dbReference type="GO" id="GO:0005634">
    <property type="term" value="C:nucleus"/>
    <property type="evidence" value="ECO:0007669"/>
    <property type="project" value="UniProtKB-SubCell"/>
</dbReference>
<feature type="region of interest" description="Disordered" evidence="8">
    <location>
        <begin position="554"/>
        <end position="575"/>
    </location>
</feature>
<sequence>MDNSDIHDNDNNSEKYINYSSSDSSSSSHHHVPVIMSLNLKSKNETSSITGSGGHSVGGAHSVWTTNQPHSPVAERRERRLSASRFEISENRELIKLPPIKDVPLNEREELFIQKIQQCCVLFDFSQDPLSDLKWKDIKRQTLHELVEYIVTQNNVITEPIYPEVVHMFSTNVFRILPPSSNPNGAEFDPEEDEPTLEAAWPHLQFVYEFFLRFLESPDFQASIAKKYFDQKFVLQLLELFDSEDPRERDFLKTSLHRIYGKFLGLRAYIRKQVNNIFYRFIYETERHNGIAELLEILGSIINGFSLPVKEEHKVFLLKVLMPLHKVKSLSVYHPQLAYCVVQFLEKDPSLTEPVIKSLLKYWPKVHSPKEVMFLNELEEILDVIEPTEFQKVMEPLFKQLAKCVSSPHFQVAERALYYWNNEYIVTLMSDNIQVILPIMFPALYRNAKSHWNRTIHGLIYNAQKLFMEMNQVLFHECVRSFKADRQKEKLKIKERKEAWKRMDDLAKKNPTFEEISTTLNNCDDLYLFSSMSIDPYNVIDDDDLLLGDDDLLPVTNNSDKSYTQMAEPDSDNLRRKFREYRKSRPHIDLSALQLSSMEQDYKNTIENGIDNNNDNDSNDKDNNDNSANNDTMMTNEMNTDNNNDNKGNNDENISQKISAKNSDTNSGNTMVTMINDNGDR</sequence>
<feature type="compositionally biased region" description="Low complexity" evidence="8">
    <location>
        <begin position="625"/>
        <end position="653"/>
    </location>
</feature>
<keyword evidence="4" id="KW-0963">Cytoplasm</keyword>
<dbReference type="GO" id="GO:0072542">
    <property type="term" value="F:protein phosphatase activator activity"/>
    <property type="evidence" value="ECO:0007669"/>
    <property type="project" value="TreeGrafter"/>
</dbReference>
<accession>A0A6P6Y5X6</accession>
<dbReference type="GO" id="GO:0010948">
    <property type="term" value="P:negative regulation of cell cycle process"/>
    <property type="evidence" value="ECO:0007669"/>
    <property type="project" value="UniProtKB-ARBA"/>
</dbReference>
<evidence type="ECO:0000256" key="1">
    <source>
        <dbReference type="ARBA" id="ARBA00004123"/>
    </source>
</evidence>
<dbReference type="KEGG" id="dpte:113794768"/>
<dbReference type="InterPro" id="IPR002554">
    <property type="entry name" value="PP2A_B56"/>
</dbReference>
<dbReference type="PANTHER" id="PTHR10257">
    <property type="entry name" value="SERINE/THREONINE PROTEIN PHOSPHATASE 2A PP2A REGULATORY SUBUNIT B"/>
    <property type="match status" value="1"/>
</dbReference>
<dbReference type="GO" id="GO:0000775">
    <property type="term" value="C:chromosome, centromeric region"/>
    <property type="evidence" value="ECO:0007669"/>
    <property type="project" value="UniProtKB-ARBA"/>
</dbReference>
<name>A0A6P6Y5X6_DERPT</name>
<protein>
    <submittedName>
        <fullName evidence="10">Serine/threonine-protein phosphatase 2A 56 kDa regulatory subunit gamma isoform-like</fullName>
    </submittedName>
</protein>
<evidence type="ECO:0000256" key="4">
    <source>
        <dbReference type="ARBA" id="ARBA00022490"/>
    </source>
</evidence>
<dbReference type="InterPro" id="IPR016024">
    <property type="entry name" value="ARM-type_fold"/>
</dbReference>
<organism evidence="9 10">
    <name type="scientific">Dermatophagoides pteronyssinus</name>
    <name type="common">European house dust mite</name>
    <dbReference type="NCBI Taxonomy" id="6956"/>
    <lineage>
        <taxon>Eukaryota</taxon>
        <taxon>Metazoa</taxon>
        <taxon>Ecdysozoa</taxon>
        <taxon>Arthropoda</taxon>
        <taxon>Chelicerata</taxon>
        <taxon>Arachnida</taxon>
        <taxon>Acari</taxon>
        <taxon>Acariformes</taxon>
        <taxon>Sarcoptiformes</taxon>
        <taxon>Astigmata</taxon>
        <taxon>Psoroptidia</taxon>
        <taxon>Analgoidea</taxon>
        <taxon>Pyroglyphidae</taxon>
        <taxon>Dermatophagoidinae</taxon>
        <taxon>Dermatophagoides</taxon>
    </lineage>
</organism>
<dbReference type="AlphaFoldDB" id="A0A6P6Y5X6"/>
<feature type="region of interest" description="Disordered" evidence="8">
    <location>
        <begin position="1"/>
        <end position="31"/>
    </location>
</feature>
<dbReference type="InParanoid" id="A0A6P6Y5X6"/>
<feature type="compositionally biased region" description="Polar residues" evidence="8">
    <location>
        <begin position="655"/>
        <end position="681"/>
    </location>
</feature>
<evidence type="ECO:0000256" key="3">
    <source>
        <dbReference type="ARBA" id="ARBA00009745"/>
    </source>
</evidence>
<dbReference type="PANTHER" id="PTHR10257:SF3">
    <property type="entry name" value="SERINE_THREONINE-PROTEIN PHOSPHATASE 2A 56 KDA REGULATORY SUBUNIT GAMMA ISOFORM"/>
    <property type="match status" value="1"/>
</dbReference>
<dbReference type="OMA" id="MYAHVVN"/>
<dbReference type="GO" id="GO:0098813">
    <property type="term" value="P:nuclear chromosome segregation"/>
    <property type="evidence" value="ECO:0007669"/>
    <property type="project" value="UniProtKB-ARBA"/>
</dbReference>
<evidence type="ECO:0000256" key="8">
    <source>
        <dbReference type="SAM" id="MobiDB-lite"/>
    </source>
</evidence>
<keyword evidence="5" id="KW-0597">Phosphoprotein</keyword>